<sequence>MSSNSKSWHSRLSPEPVAIPNIRILSRESSNGSCWLELSCSSERGDEVSYRDSRDGNGTGALCRANGSVLRLRFPLRSAAFGCVCTAHNPISSQNATYDTDQCGSLHGESQNPGIMECWNSGIREFLNPRILELQNPGIPESWDFIISEPQNP</sequence>
<dbReference type="InterPro" id="IPR013783">
    <property type="entry name" value="Ig-like_fold"/>
</dbReference>
<accession>A0A8C5IFY7</accession>
<evidence type="ECO:0000313" key="2">
    <source>
        <dbReference type="Proteomes" id="UP000694408"/>
    </source>
</evidence>
<keyword evidence="2" id="KW-1185">Reference proteome</keyword>
<protein>
    <submittedName>
        <fullName evidence="1">Uncharacterized protein</fullName>
    </submittedName>
</protein>
<name>A0A8C5IFY7_JUNHY</name>
<reference evidence="1" key="2">
    <citation type="submission" date="2025-09" db="UniProtKB">
        <authorList>
            <consortium name="Ensembl"/>
        </authorList>
    </citation>
    <scope>IDENTIFICATION</scope>
</reference>
<dbReference type="AlphaFoldDB" id="A0A8C5IFY7"/>
<organism evidence="1 2">
    <name type="scientific">Junco hyemalis</name>
    <name type="common">Dark-eyed junco</name>
    <dbReference type="NCBI Taxonomy" id="40217"/>
    <lineage>
        <taxon>Eukaryota</taxon>
        <taxon>Metazoa</taxon>
        <taxon>Chordata</taxon>
        <taxon>Craniata</taxon>
        <taxon>Vertebrata</taxon>
        <taxon>Euteleostomi</taxon>
        <taxon>Archelosauria</taxon>
        <taxon>Archosauria</taxon>
        <taxon>Dinosauria</taxon>
        <taxon>Saurischia</taxon>
        <taxon>Theropoda</taxon>
        <taxon>Coelurosauria</taxon>
        <taxon>Aves</taxon>
        <taxon>Neognathae</taxon>
        <taxon>Neoaves</taxon>
        <taxon>Telluraves</taxon>
        <taxon>Australaves</taxon>
        <taxon>Passeriformes</taxon>
        <taxon>Passerellidae</taxon>
        <taxon>Junco</taxon>
    </lineage>
</organism>
<reference evidence="1" key="1">
    <citation type="submission" date="2025-08" db="UniProtKB">
        <authorList>
            <consortium name="Ensembl"/>
        </authorList>
    </citation>
    <scope>IDENTIFICATION</scope>
</reference>
<dbReference type="Ensembl" id="ENSJHYT00000004635.1">
    <property type="protein sequence ID" value="ENSJHYP00000003779.1"/>
    <property type="gene ID" value="ENSJHYG00000003107.1"/>
</dbReference>
<dbReference type="Proteomes" id="UP000694408">
    <property type="component" value="Unplaced"/>
</dbReference>
<evidence type="ECO:0000313" key="1">
    <source>
        <dbReference type="Ensembl" id="ENSJHYP00000003779.1"/>
    </source>
</evidence>
<proteinExistence type="predicted"/>
<dbReference type="Gene3D" id="2.60.40.10">
    <property type="entry name" value="Immunoglobulins"/>
    <property type="match status" value="1"/>
</dbReference>